<evidence type="ECO:0000256" key="5">
    <source>
        <dbReference type="ARBA" id="ARBA00023239"/>
    </source>
</evidence>
<dbReference type="Gene3D" id="3.30.70.890">
    <property type="entry name" value="GHMP kinase, C-terminal domain"/>
    <property type="match status" value="1"/>
</dbReference>
<accession>A0AAX4NFB0</accession>
<evidence type="ECO:0000313" key="7">
    <source>
        <dbReference type="EMBL" id="WYY00181.1"/>
    </source>
</evidence>
<evidence type="ECO:0000259" key="6">
    <source>
        <dbReference type="Pfam" id="PF22700"/>
    </source>
</evidence>
<proteinExistence type="predicted"/>
<dbReference type="SUPFAM" id="SSF55060">
    <property type="entry name" value="GHMP Kinase, C-terminal domain"/>
    <property type="match status" value="1"/>
</dbReference>
<feature type="domain" description="Diphosphomevalonate decarboxylase-like N-terminal" evidence="6">
    <location>
        <begin position="45"/>
        <end position="190"/>
    </location>
</feature>
<dbReference type="InterPro" id="IPR020568">
    <property type="entry name" value="Ribosomal_Su5_D2-typ_SF"/>
</dbReference>
<evidence type="ECO:0000256" key="4">
    <source>
        <dbReference type="ARBA" id="ARBA00023229"/>
    </source>
</evidence>
<dbReference type="GO" id="GO:0008299">
    <property type="term" value="P:isoprenoid biosynthetic process"/>
    <property type="evidence" value="ECO:0007669"/>
    <property type="project" value="UniProtKB-KW"/>
</dbReference>
<dbReference type="PANTHER" id="PTHR10977:SF3">
    <property type="entry name" value="DIPHOSPHOMEVALONATE DECARBOXYLASE"/>
    <property type="match status" value="1"/>
</dbReference>
<dbReference type="RefSeq" id="WP_393972131.1">
    <property type="nucleotide sequence ID" value="NZ_CP133772.1"/>
</dbReference>
<name>A0AAX4NFB0_9ARCH</name>
<dbReference type="KEGG" id="omr:OXIME_000738"/>
<keyword evidence="8" id="KW-1185">Reference proteome</keyword>
<dbReference type="PANTHER" id="PTHR10977">
    <property type="entry name" value="DIPHOSPHOMEVALONATE DECARBOXYLASE"/>
    <property type="match status" value="1"/>
</dbReference>
<dbReference type="AlphaFoldDB" id="A0AAX4NFB0"/>
<comment type="subunit">
    <text evidence="1">Homodimer.</text>
</comment>
<dbReference type="Proteomes" id="UP001451606">
    <property type="component" value="Chromosome"/>
</dbReference>
<evidence type="ECO:0000256" key="2">
    <source>
        <dbReference type="ARBA" id="ARBA00022516"/>
    </source>
</evidence>
<organism evidence="7 8">
    <name type="scientific">Oxyplasma meridianum</name>
    <dbReference type="NCBI Taxonomy" id="3073602"/>
    <lineage>
        <taxon>Archaea</taxon>
        <taxon>Methanobacteriati</taxon>
        <taxon>Thermoplasmatota</taxon>
        <taxon>Thermoplasmata</taxon>
        <taxon>Thermoplasmatales</taxon>
        <taxon>Thermoplasmataceae</taxon>
        <taxon>Oxyplasma</taxon>
    </lineage>
</organism>
<evidence type="ECO:0000256" key="3">
    <source>
        <dbReference type="ARBA" id="ARBA00023098"/>
    </source>
</evidence>
<evidence type="ECO:0000313" key="8">
    <source>
        <dbReference type="Proteomes" id="UP001451606"/>
    </source>
</evidence>
<dbReference type="PIRSF" id="PIRSF015950">
    <property type="entry name" value="Mev_P_decrbx"/>
    <property type="match status" value="1"/>
</dbReference>
<dbReference type="InterPro" id="IPR053859">
    <property type="entry name" value="MVD-like_N"/>
</dbReference>
<dbReference type="InterPro" id="IPR036554">
    <property type="entry name" value="GHMP_kinase_C_sf"/>
</dbReference>
<dbReference type="InterPro" id="IPR014721">
    <property type="entry name" value="Ribsml_uS5_D2-typ_fold_subgr"/>
</dbReference>
<dbReference type="SUPFAM" id="SSF54211">
    <property type="entry name" value="Ribosomal protein S5 domain 2-like"/>
    <property type="match status" value="1"/>
</dbReference>
<keyword evidence="5" id="KW-0456">Lyase</keyword>
<dbReference type="Gene3D" id="3.30.230.10">
    <property type="match status" value="1"/>
</dbReference>
<dbReference type="GO" id="GO:0016831">
    <property type="term" value="F:carboxy-lyase activity"/>
    <property type="evidence" value="ECO:0007669"/>
    <property type="project" value="InterPro"/>
</dbReference>
<sequence>MPEFREIGEKIRKKAMDMGMIHPQKDHTPSLEPGKIGYGFGYPITGLEKFLGYFDKQFNIAYFPSISYLTDFSVTYSACMYSSEPGSDTVCLDGKTDENYDRRSLKAINYLKNLYAIPGSLHFYLKREKRYGNAKGLGESASVAAAAARSVISTIFKEEWTDDIPFTSRLARLVSGSGTRSVAGSVSMWISYPWITESQSYAFPLDVNTERMYFCTYPLQADFPTENAHDIARSSPGYMGWVKEKFDRTLQYLETGYSLWDMAERSQKDMYSMHSLLMYSGSMVLNSSSLRLIEKLKKFREKNGGNIVYTADTGPSLSVISNDRKLLSQFTDANPGSISGKIPDQSEVKIPASFKRESEKYLSEVAGK</sequence>
<reference evidence="7 8" key="1">
    <citation type="submission" date="2023-09" db="EMBL/GenBank/DDBJ databases">
        <authorList>
            <person name="Golyshina O.V."/>
            <person name="Lunev E.A."/>
            <person name="Bargiela R."/>
            <person name="Gaines M.C."/>
            <person name="Daum B."/>
            <person name="Bale N.J."/>
            <person name="Koenen M."/>
            <person name="Sinninghe Damst J.S."/>
            <person name="Yakimov M."/>
            <person name="Golyshin P.N."/>
        </authorList>
    </citation>
    <scope>NUCLEOTIDE SEQUENCE [LARGE SCALE GENOMIC DNA]</scope>
    <source>
        <strain evidence="7 8">M1</strain>
    </source>
</reference>
<protein>
    <recommendedName>
        <fullName evidence="6">Diphosphomevalonate decarboxylase-like N-terminal domain-containing protein</fullName>
    </recommendedName>
</protein>
<gene>
    <name evidence="7" type="ORF">OXIME_000738</name>
</gene>
<keyword evidence="3" id="KW-0443">Lipid metabolism</keyword>
<evidence type="ECO:0000256" key="1">
    <source>
        <dbReference type="ARBA" id="ARBA00011738"/>
    </source>
</evidence>
<dbReference type="InterPro" id="IPR005935">
    <property type="entry name" value="Mev_decarb"/>
</dbReference>
<dbReference type="Pfam" id="PF22700">
    <property type="entry name" value="MVD-like_N"/>
    <property type="match status" value="1"/>
</dbReference>
<keyword evidence="2" id="KW-0444">Lipid biosynthesis</keyword>
<keyword evidence="4" id="KW-0414">Isoprene biosynthesis</keyword>
<dbReference type="GeneID" id="95967469"/>
<dbReference type="EMBL" id="CP133772">
    <property type="protein sequence ID" value="WYY00181.1"/>
    <property type="molecule type" value="Genomic_DNA"/>
</dbReference>